<proteinExistence type="predicted"/>
<keyword evidence="1" id="KW-0812">Transmembrane</keyword>
<dbReference type="PANTHER" id="PTHR39087:SF2">
    <property type="entry name" value="UPF0104 MEMBRANE PROTEIN MJ1595"/>
    <property type="match status" value="1"/>
</dbReference>
<keyword evidence="1" id="KW-0472">Membrane</keyword>
<dbReference type="PANTHER" id="PTHR39087">
    <property type="entry name" value="UPF0104 MEMBRANE PROTEIN MJ1595"/>
    <property type="match status" value="1"/>
</dbReference>
<keyword evidence="1" id="KW-1133">Transmembrane helix</keyword>
<organism evidence="2">
    <name type="scientific">uncultured Pleomorphomonas sp</name>
    <dbReference type="NCBI Taxonomy" id="442121"/>
    <lineage>
        <taxon>Bacteria</taxon>
        <taxon>Pseudomonadati</taxon>
        <taxon>Pseudomonadota</taxon>
        <taxon>Alphaproteobacteria</taxon>
        <taxon>Hyphomicrobiales</taxon>
        <taxon>Pleomorphomonadaceae</taxon>
        <taxon>Pleomorphomonas</taxon>
        <taxon>environmental samples</taxon>
    </lineage>
</organism>
<dbReference type="RefSeq" id="WP_100080504.1">
    <property type="nucleotide sequence ID" value="NZ_LT608334.1"/>
</dbReference>
<feature type="transmembrane region" description="Helical" evidence="1">
    <location>
        <begin position="65"/>
        <end position="89"/>
    </location>
</feature>
<evidence type="ECO:0000256" key="1">
    <source>
        <dbReference type="SAM" id="Phobius"/>
    </source>
</evidence>
<feature type="transmembrane region" description="Helical" evidence="1">
    <location>
        <begin position="140"/>
        <end position="162"/>
    </location>
</feature>
<dbReference type="EMBL" id="FMJD01000011">
    <property type="protein sequence ID" value="SCM78384.1"/>
    <property type="molecule type" value="Genomic_DNA"/>
</dbReference>
<sequence>MSDPTDDDTSAGAPPGRIARVLKWVGPAIAVVLIAGAVWVLWDMATKMSLADIHAALVALPAHRFALAFAFTFCGLAALATYDLLALHALNYTSSISLTRAVFGGLIANVFANTLGFPLLSGGGARYRIYSMVGVSFSVVARLIVMSWLTMWSGILFVLGLALTLEPTTQYPVFPHHYIDRLVGLVVLVALTGFIVWLAKKRRAIRVSGMVVRMPKAKPAFLMVLAGAIDLLAACGTLYVLLPPDAVPDTARYLVTYSLAFLAGMAANTPGGVGVFEATVVTGLGIAHRPDVAAALILFRVIYFVVPLIFALVLLAFFEGRHRLAVRRARREEV</sequence>
<name>A0A212LLF7_9HYPH</name>
<feature type="transmembrane region" description="Helical" evidence="1">
    <location>
        <begin position="292"/>
        <end position="318"/>
    </location>
</feature>
<gene>
    <name evidence="2" type="ORF">KL86PLE_70143</name>
</gene>
<feature type="transmembrane region" description="Helical" evidence="1">
    <location>
        <begin position="101"/>
        <end position="120"/>
    </location>
</feature>
<feature type="transmembrane region" description="Helical" evidence="1">
    <location>
        <begin position="24"/>
        <end position="44"/>
    </location>
</feature>
<feature type="transmembrane region" description="Helical" evidence="1">
    <location>
        <begin position="220"/>
        <end position="242"/>
    </location>
</feature>
<dbReference type="AlphaFoldDB" id="A0A212LLF7"/>
<evidence type="ECO:0000313" key="2">
    <source>
        <dbReference type="EMBL" id="SCM78384.1"/>
    </source>
</evidence>
<protein>
    <submittedName>
        <fullName evidence="2">Uncharacterized protein</fullName>
    </submittedName>
</protein>
<reference evidence="2" key="1">
    <citation type="submission" date="2016-08" db="EMBL/GenBank/DDBJ databases">
        <authorList>
            <person name="Seilhamer J.J."/>
        </authorList>
    </citation>
    <scope>NUCLEOTIDE SEQUENCE</scope>
    <source>
        <strain evidence="2">86</strain>
    </source>
</reference>
<accession>A0A212LLF7</accession>
<feature type="transmembrane region" description="Helical" evidence="1">
    <location>
        <begin position="182"/>
        <end position="199"/>
    </location>
</feature>